<feature type="compositionally biased region" description="Polar residues" evidence="1">
    <location>
        <begin position="54"/>
        <end position="67"/>
    </location>
</feature>
<evidence type="ECO:0000313" key="3">
    <source>
        <dbReference type="Proteomes" id="UP001281614"/>
    </source>
</evidence>
<organism evidence="2 3">
    <name type="scientific">Colletotrichum kahawae</name>
    <name type="common">Coffee berry disease fungus</name>
    <dbReference type="NCBI Taxonomy" id="34407"/>
    <lineage>
        <taxon>Eukaryota</taxon>
        <taxon>Fungi</taxon>
        <taxon>Dikarya</taxon>
        <taxon>Ascomycota</taxon>
        <taxon>Pezizomycotina</taxon>
        <taxon>Sordariomycetes</taxon>
        <taxon>Hypocreomycetidae</taxon>
        <taxon>Glomerellales</taxon>
        <taxon>Glomerellaceae</taxon>
        <taxon>Colletotrichum</taxon>
        <taxon>Colletotrichum gloeosporioides species complex</taxon>
    </lineage>
</organism>
<comment type="caution">
    <text evidence="2">The sequence shown here is derived from an EMBL/GenBank/DDBJ whole genome shotgun (WGS) entry which is preliminary data.</text>
</comment>
<evidence type="ECO:0000256" key="1">
    <source>
        <dbReference type="SAM" id="MobiDB-lite"/>
    </source>
</evidence>
<dbReference type="Proteomes" id="UP001281614">
    <property type="component" value="Unassembled WGS sequence"/>
</dbReference>
<name>A0AAD9Y257_COLKA</name>
<dbReference type="EMBL" id="VYYT01000472">
    <property type="protein sequence ID" value="KAK2734231.1"/>
    <property type="molecule type" value="Genomic_DNA"/>
</dbReference>
<accession>A0AAD9Y257</accession>
<gene>
    <name evidence="2" type="ORF">CKAH01_18984</name>
</gene>
<sequence length="67" mass="7141">MTVRTGESTLPRRSSPHPAATRRRPMAPLPHGLASSTATSPMGCCIHLPRRTRTQTSSLITSTVAST</sequence>
<dbReference type="AlphaFoldDB" id="A0AAD9Y257"/>
<evidence type="ECO:0000313" key="2">
    <source>
        <dbReference type="EMBL" id="KAK2734231.1"/>
    </source>
</evidence>
<protein>
    <submittedName>
        <fullName evidence="2">Uncharacterized protein</fullName>
    </submittedName>
</protein>
<reference evidence="2" key="1">
    <citation type="submission" date="2023-02" db="EMBL/GenBank/DDBJ databases">
        <title>Colletotrichum kahawae CIFC_Que2 genome sequencing and assembly.</title>
        <authorList>
            <person name="Baroncelli R."/>
        </authorList>
    </citation>
    <scope>NUCLEOTIDE SEQUENCE</scope>
    <source>
        <strain evidence="2">CIFC_Que2</strain>
    </source>
</reference>
<feature type="compositionally biased region" description="Polar residues" evidence="1">
    <location>
        <begin position="1"/>
        <end position="12"/>
    </location>
</feature>
<feature type="region of interest" description="Disordered" evidence="1">
    <location>
        <begin position="1"/>
        <end position="67"/>
    </location>
</feature>
<proteinExistence type="predicted"/>
<keyword evidence="3" id="KW-1185">Reference proteome</keyword>